<dbReference type="InterPro" id="IPR011701">
    <property type="entry name" value="MFS"/>
</dbReference>
<feature type="transmembrane region" description="Helical" evidence="9">
    <location>
        <begin position="291"/>
        <end position="309"/>
    </location>
</feature>
<feature type="transmembrane region" description="Helical" evidence="9">
    <location>
        <begin position="145"/>
        <end position="165"/>
    </location>
</feature>
<dbReference type="RefSeq" id="WP_062194225.1">
    <property type="nucleotide sequence ID" value="NZ_DF967965.1"/>
</dbReference>
<feature type="transmembrane region" description="Helical" evidence="9">
    <location>
        <begin position="261"/>
        <end position="284"/>
    </location>
</feature>
<comment type="subcellular location">
    <subcellularLocation>
        <location evidence="1">Cell membrane</location>
        <topology evidence="1">Multi-pass membrane protein</topology>
    </subcellularLocation>
</comment>
<accession>A0A3D1JGA9</accession>
<proteinExistence type="inferred from homology"/>
<dbReference type="AlphaFoldDB" id="A0A3D1JGA9"/>
<dbReference type="InterPro" id="IPR036259">
    <property type="entry name" value="MFS_trans_sf"/>
</dbReference>
<organism evidence="11 12">
    <name type="scientific">Anaerolinea thermolimosa</name>
    <dbReference type="NCBI Taxonomy" id="229919"/>
    <lineage>
        <taxon>Bacteria</taxon>
        <taxon>Bacillati</taxon>
        <taxon>Chloroflexota</taxon>
        <taxon>Anaerolineae</taxon>
        <taxon>Anaerolineales</taxon>
        <taxon>Anaerolineaceae</taxon>
        <taxon>Anaerolinea</taxon>
    </lineage>
</organism>
<dbReference type="GO" id="GO:0022857">
    <property type="term" value="F:transmembrane transporter activity"/>
    <property type="evidence" value="ECO:0007669"/>
    <property type="project" value="InterPro"/>
</dbReference>
<feature type="transmembrane region" description="Helical" evidence="9">
    <location>
        <begin position="218"/>
        <end position="241"/>
    </location>
</feature>
<evidence type="ECO:0000256" key="4">
    <source>
        <dbReference type="ARBA" id="ARBA00022692"/>
    </source>
</evidence>
<reference evidence="11 12" key="1">
    <citation type="journal article" date="2018" name="Nat. Biotechnol.">
        <title>A standardized bacterial taxonomy based on genome phylogeny substantially revises the tree of life.</title>
        <authorList>
            <person name="Parks D.H."/>
            <person name="Chuvochina M."/>
            <person name="Waite D.W."/>
            <person name="Rinke C."/>
            <person name="Skarshewski A."/>
            <person name="Chaumeil P.A."/>
            <person name="Hugenholtz P."/>
        </authorList>
    </citation>
    <scope>NUCLEOTIDE SEQUENCE [LARGE SCALE GENOMIC DNA]</scope>
    <source>
        <strain evidence="11">UBA8781</strain>
    </source>
</reference>
<comment type="caution">
    <text evidence="11">The sequence shown here is derived from an EMBL/GenBank/DDBJ whole genome shotgun (WGS) entry which is preliminary data.</text>
</comment>
<comment type="similarity">
    <text evidence="7">Belongs to the major facilitator superfamily. Drug:H(+) antiporter-3 (DHA3) (TC 2.A.1.21) family.</text>
</comment>
<feature type="transmembrane region" description="Helical" evidence="9">
    <location>
        <begin position="16"/>
        <end position="41"/>
    </location>
</feature>
<evidence type="ECO:0000256" key="5">
    <source>
        <dbReference type="ARBA" id="ARBA00022989"/>
    </source>
</evidence>
<dbReference type="Proteomes" id="UP000264141">
    <property type="component" value="Unassembled WGS sequence"/>
</dbReference>
<evidence type="ECO:0000313" key="12">
    <source>
        <dbReference type="Proteomes" id="UP000264141"/>
    </source>
</evidence>
<dbReference type="EMBL" id="DPBP01000009">
    <property type="protein sequence ID" value="HCE16636.1"/>
    <property type="molecule type" value="Genomic_DNA"/>
</dbReference>
<feature type="transmembrane region" description="Helical" evidence="9">
    <location>
        <begin position="47"/>
        <end position="68"/>
    </location>
</feature>
<dbReference type="PROSITE" id="PS50850">
    <property type="entry name" value="MFS"/>
    <property type="match status" value="1"/>
</dbReference>
<dbReference type="STRING" id="229919.GCA_001050195_02479"/>
<dbReference type="InterPro" id="IPR020846">
    <property type="entry name" value="MFS_dom"/>
</dbReference>
<keyword evidence="5 9" id="KW-1133">Transmembrane helix</keyword>
<sequence length="434" mass="46517">MTQEIAISNNWKKPFFLIWTGQSFSLIGSMLVQFALVWWMTEKTGSAAVLATATVISILPQILLGPFAGALVDRWNRKRVMIVADGVTALATLVLVFLFWSGKIQVWHLYVAEFVRALGGTFHWPAMSASTSLMVPEKHLSRIAGVNQAMQGVLGIIAPPLGAFLMGLLPIYSVLAIDIVTAMMAILPLSLVHIPQPSKKLEGVVSPRQLFRDVREGLRYLASWPGMIILLGMATMINMLFNPAFSLLPLMITRIFKGGAMQLGVINSAWGAGVILGGLVLGAWGGFRRKIYTSMTGIIGMSLGTMLLASAPASMFFMAMAGMALSGFMNPITNGPLFALLQTRIRPEMQGRVFTLVSSLAAAASPVGLALAAPVADLLGIRFWFYIAGGVSLLMGVAGFLIPAVRTLDDLPTVQGSDEAQEPALVPVQVTPSD</sequence>
<evidence type="ECO:0000256" key="3">
    <source>
        <dbReference type="ARBA" id="ARBA00022475"/>
    </source>
</evidence>
<dbReference type="PANTHER" id="PTHR23513:SF9">
    <property type="entry name" value="ENTEROBACTIN EXPORTER ENTS"/>
    <property type="match status" value="1"/>
</dbReference>
<feature type="transmembrane region" description="Helical" evidence="9">
    <location>
        <begin position="353"/>
        <end position="371"/>
    </location>
</feature>
<keyword evidence="2" id="KW-0813">Transport</keyword>
<evidence type="ECO:0000313" key="11">
    <source>
        <dbReference type="EMBL" id="HCE16636.1"/>
    </source>
</evidence>
<keyword evidence="3" id="KW-1003">Cell membrane</keyword>
<feature type="transmembrane region" description="Helical" evidence="9">
    <location>
        <begin position="383"/>
        <end position="402"/>
    </location>
</feature>
<dbReference type="GO" id="GO:0005886">
    <property type="term" value="C:plasma membrane"/>
    <property type="evidence" value="ECO:0007669"/>
    <property type="project" value="UniProtKB-SubCell"/>
</dbReference>
<dbReference type="OrthoDB" id="9775268at2"/>
<keyword evidence="6 9" id="KW-0472">Membrane</keyword>
<feature type="transmembrane region" description="Helical" evidence="9">
    <location>
        <begin position="80"/>
        <end position="100"/>
    </location>
</feature>
<feature type="domain" description="Major facilitator superfamily (MFS) profile" evidence="10">
    <location>
        <begin position="14"/>
        <end position="407"/>
    </location>
</feature>
<dbReference type="PANTHER" id="PTHR23513">
    <property type="entry name" value="INTEGRAL MEMBRANE EFFLUX PROTEIN-RELATED"/>
    <property type="match status" value="1"/>
</dbReference>
<evidence type="ECO:0000256" key="9">
    <source>
        <dbReference type="SAM" id="Phobius"/>
    </source>
</evidence>
<evidence type="ECO:0000256" key="1">
    <source>
        <dbReference type="ARBA" id="ARBA00004651"/>
    </source>
</evidence>
<evidence type="ECO:0000256" key="8">
    <source>
        <dbReference type="ARBA" id="ARBA00040914"/>
    </source>
</evidence>
<dbReference type="Pfam" id="PF07690">
    <property type="entry name" value="MFS_1"/>
    <property type="match status" value="1"/>
</dbReference>
<evidence type="ECO:0000256" key="7">
    <source>
        <dbReference type="ARBA" id="ARBA00038075"/>
    </source>
</evidence>
<evidence type="ECO:0000256" key="2">
    <source>
        <dbReference type="ARBA" id="ARBA00022448"/>
    </source>
</evidence>
<gene>
    <name evidence="11" type="ORF">DEQ80_02135</name>
</gene>
<protein>
    <recommendedName>
        <fullName evidence="8">Multidrug efflux pump Tap</fullName>
    </recommendedName>
</protein>
<name>A0A3D1JGA9_9CHLR</name>
<evidence type="ECO:0000259" key="10">
    <source>
        <dbReference type="PROSITE" id="PS50850"/>
    </source>
</evidence>
<dbReference type="CDD" id="cd06173">
    <property type="entry name" value="MFS_MefA_like"/>
    <property type="match status" value="1"/>
</dbReference>
<keyword evidence="4 9" id="KW-0812">Transmembrane</keyword>
<evidence type="ECO:0000256" key="6">
    <source>
        <dbReference type="ARBA" id="ARBA00023136"/>
    </source>
</evidence>
<dbReference type="Gene3D" id="1.20.1250.20">
    <property type="entry name" value="MFS general substrate transporter like domains"/>
    <property type="match status" value="1"/>
</dbReference>
<feature type="transmembrane region" description="Helical" evidence="9">
    <location>
        <begin position="315"/>
        <end position="341"/>
    </location>
</feature>
<dbReference type="SUPFAM" id="SSF103473">
    <property type="entry name" value="MFS general substrate transporter"/>
    <property type="match status" value="1"/>
</dbReference>